<evidence type="ECO:0000259" key="12">
    <source>
        <dbReference type="Pfam" id="PF12019"/>
    </source>
</evidence>
<evidence type="ECO:0000256" key="3">
    <source>
        <dbReference type="ARBA" id="ARBA00022475"/>
    </source>
</evidence>
<keyword evidence="14" id="KW-1185">Reference proteome</keyword>
<evidence type="ECO:0000313" key="14">
    <source>
        <dbReference type="Proteomes" id="UP000035760"/>
    </source>
</evidence>
<dbReference type="Pfam" id="PF07963">
    <property type="entry name" value="N_methyl"/>
    <property type="match status" value="1"/>
</dbReference>
<evidence type="ECO:0000256" key="10">
    <source>
        <dbReference type="ARBA" id="ARBA00030775"/>
    </source>
</evidence>
<keyword evidence="8 11" id="KW-0472">Membrane</keyword>
<dbReference type="InterPro" id="IPR022346">
    <property type="entry name" value="T2SS_GspH"/>
</dbReference>
<sequence>MLSACSKVRFIFRCKGLTLIELMVVLALVVAALTLGVPTFQGLVRNQHLATGINEWVAAAQLARSEAIKRGVRVTLCKSEGGANCTHKSGYERGWIVFSDPNNNATVDAGEEIIGVFREIAGNSGMTLTGNSPVANYISYTADGVTRLISGAFQAGTLTACMAPKARQIVINSVGRIKVVESMCL</sequence>
<gene>
    <name evidence="13" type="ORF">BN873_70010</name>
</gene>
<evidence type="ECO:0000256" key="2">
    <source>
        <dbReference type="ARBA" id="ARBA00021549"/>
    </source>
</evidence>
<comment type="subcellular location">
    <subcellularLocation>
        <location evidence="1">Cell inner membrane</location>
        <topology evidence="1">Single-pass membrane protein</topology>
    </subcellularLocation>
</comment>
<dbReference type="SUPFAM" id="SSF54523">
    <property type="entry name" value="Pili subunits"/>
    <property type="match status" value="1"/>
</dbReference>
<keyword evidence="7 11" id="KW-1133">Transmembrane helix</keyword>
<organism evidence="13 14">
    <name type="scientific">Candidatus Competibacter denitrificans Run_A_D11</name>
    <dbReference type="NCBI Taxonomy" id="1400863"/>
    <lineage>
        <taxon>Bacteria</taxon>
        <taxon>Pseudomonadati</taxon>
        <taxon>Pseudomonadota</taxon>
        <taxon>Gammaproteobacteria</taxon>
        <taxon>Candidatus Competibacteraceae</taxon>
        <taxon>Candidatus Competibacter</taxon>
    </lineage>
</organism>
<evidence type="ECO:0000256" key="4">
    <source>
        <dbReference type="ARBA" id="ARBA00022481"/>
    </source>
</evidence>
<evidence type="ECO:0000256" key="9">
    <source>
        <dbReference type="ARBA" id="ARBA00025772"/>
    </source>
</evidence>
<evidence type="ECO:0000256" key="1">
    <source>
        <dbReference type="ARBA" id="ARBA00004377"/>
    </source>
</evidence>
<evidence type="ECO:0000313" key="13">
    <source>
        <dbReference type="EMBL" id="CDI03862.1"/>
    </source>
</evidence>
<keyword evidence="3" id="KW-1003">Cell membrane</keyword>
<reference evidence="13" key="2">
    <citation type="submission" date="2014-03" db="EMBL/GenBank/DDBJ databases">
        <title>Candidatus Competibacter-lineage genomes retrieved from metagenomes reveal functional metabolic diversity.</title>
        <authorList>
            <person name="McIlroy S.J."/>
            <person name="Albertsen M."/>
            <person name="Andresen E.K."/>
            <person name="Saunders A.M."/>
            <person name="Kristiansen R."/>
            <person name="Stokholm-Bjerregaard M."/>
            <person name="Nielsen K.L."/>
            <person name="Nielsen P.H."/>
        </authorList>
    </citation>
    <scope>NUCLEOTIDE SEQUENCE</scope>
    <source>
        <strain evidence="13">Run_A_D11</strain>
    </source>
</reference>
<dbReference type="NCBIfam" id="TIGR02532">
    <property type="entry name" value="IV_pilin_GFxxxE"/>
    <property type="match status" value="1"/>
</dbReference>
<comment type="similarity">
    <text evidence="9">Belongs to the GSP H family.</text>
</comment>
<dbReference type="GO" id="GO:0005886">
    <property type="term" value="C:plasma membrane"/>
    <property type="evidence" value="ECO:0007669"/>
    <property type="project" value="UniProtKB-SubCell"/>
</dbReference>
<keyword evidence="6 11" id="KW-0812">Transmembrane</keyword>
<evidence type="ECO:0000256" key="8">
    <source>
        <dbReference type="ARBA" id="ARBA00023136"/>
    </source>
</evidence>
<dbReference type="RefSeq" id="WP_048675145.1">
    <property type="nucleotide sequence ID" value="NZ_CBTJ020000080.1"/>
</dbReference>
<feature type="transmembrane region" description="Helical" evidence="11">
    <location>
        <begin position="16"/>
        <end position="37"/>
    </location>
</feature>
<comment type="caution">
    <text evidence="13">The sequence shown here is derived from an EMBL/GenBank/DDBJ whole genome shotgun (WGS) entry which is preliminary data.</text>
</comment>
<dbReference type="InterPro" id="IPR045584">
    <property type="entry name" value="Pilin-like"/>
</dbReference>
<dbReference type="GO" id="GO:0015627">
    <property type="term" value="C:type II protein secretion system complex"/>
    <property type="evidence" value="ECO:0007669"/>
    <property type="project" value="InterPro"/>
</dbReference>
<evidence type="ECO:0000256" key="7">
    <source>
        <dbReference type="ARBA" id="ARBA00022989"/>
    </source>
</evidence>
<dbReference type="GO" id="GO:0015628">
    <property type="term" value="P:protein secretion by the type II secretion system"/>
    <property type="evidence" value="ECO:0007669"/>
    <property type="project" value="InterPro"/>
</dbReference>
<evidence type="ECO:0000256" key="5">
    <source>
        <dbReference type="ARBA" id="ARBA00022519"/>
    </source>
</evidence>
<dbReference type="Gene3D" id="3.55.40.10">
    <property type="entry name" value="minor pseudopilin epsh domain"/>
    <property type="match status" value="1"/>
</dbReference>
<keyword evidence="4" id="KW-0488">Methylation</keyword>
<protein>
    <recommendedName>
        <fullName evidence="2">Type II secretion system protein H</fullName>
    </recommendedName>
    <alternativeName>
        <fullName evidence="10">General secretion pathway protein H</fullName>
    </alternativeName>
</protein>
<evidence type="ECO:0000256" key="6">
    <source>
        <dbReference type="ARBA" id="ARBA00022692"/>
    </source>
</evidence>
<dbReference type="Proteomes" id="UP000035760">
    <property type="component" value="Unassembled WGS sequence"/>
</dbReference>
<dbReference type="PROSITE" id="PS00409">
    <property type="entry name" value="PROKAR_NTER_METHYL"/>
    <property type="match status" value="1"/>
</dbReference>
<reference evidence="13" key="1">
    <citation type="submission" date="2013-07" db="EMBL/GenBank/DDBJ databases">
        <authorList>
            <person name="McIlroy S."/>
        </authorList>
    </citation>
    <scope>NUCLEOTIDE SEQUENCE [LARGE SCALE GENOMIC DNA]</scope>
    <source>
        <strain evidence="13">Run_A_D11</strain>
    </source>
</reference>
<dbReference type="Pfam" id="PF12019">
    <property type="entry name" value="GspH"/>
    <property type="match status" value="1"/>
</dbReference>
<name>W6M8D8_9GAMM</name>
<proteinExistence type="inferred from homology"/>
<evidence type="ECO:0000256" key="11">
    <source>
        <dbReference type="SAM" id="Phobius"/>
    </source>
</evidence>
<feature type="domain" description="General secretion pathway GspH" evidence="12">
    <location>
        <begin position="54"/>
        <end position="175"/>
    </location>
</feature>
<dbReference type="AlphaFoldDB" id="W6M8D8"/>
<dbReference type="STRING" id="1400863.BN873_70010"/>
<keyword evidence="5" id="KW-0997">Cell inner membrane</keyword>
<accession>W6M8D8</accession>
<dbReference type="InterPro" id="IPR012902">
    <property type="entry name" value="N_methyl_site"/>
</dbReference>
<dbReference type="EMBL" id="CBTJ020000080">
    <property type="protein sequence ID" value="CDI03862.1"/>
    <property type="molecule type" value="Genomic_DNA"/>
</dbReference>